<protein>
    <submittedName>
        <fullName evidence="1">Uncharacterized protein</fullName>
    </submittedName>
</protein>
<evidence type="ECO:0000313" key="2">
    <source>
        <dbReference type="Proteomes" id="UP000247702"/>
    </source>
</evidence>
<name>A0A2Z6Q925_9GLOM</name>
<organism evidence="1 2">
    <name type="scientific">Rhizophagus clarus</name>
    <dbReference type="NCBI Taxonomy" id="94130"/>
    <lineage>
        <taxon>Eukaryota</taxon>
        <taxon>Fungi</taxon>
        <taxon>Fungi incertae sedis</taxon>
        <taxon>Mucoromycota</taxon>
        <taxon>Glomeromycotina</taxon>
        <taxon>Glomeromycetes</taxon>
        <taxon>Glomerales</taxon>
        <taxon>Glomeraceae</taxon>
        <taxon>Rhizophagus</taxon>
    </lineage>
</organism>
<accession>A0A2Z6Q925</accession>
<sequence>MIILAMDSSRLIFKFKRRSLNSQPSVENPRSQLAEFGQIANRWRATLGRLFGQGLIKLKKQSPSVANLDSKAKTAFLNGFKTNERIRKSEKKFRVWITRLTLSFNKLLSLVIICSSTGSNLITESTDSLAVIHRVLQYNLMPPP</sequence>
<keyword evidence="2" id="KW-1185">Reference proteome</keyword>
<dbReference type="AlphaFoldDB" id="A0A2Z6Q925"/>
<dbReference type="Proteomes" id="UP000247702">
    <property type="component" value="Unassembled WGS sequence"/>
</dbReference>
<reference evidence="1 2" key="1">
    <citation type="submission" date="2017-11" db="EMBL/GenBank/DDBJ databases">
        <title>The genome of Rhizophagus clarus HR1 reveals common genetic basis of auxotrophy among arbuscular mycorrhizal fungi.</title>
        <authorList>
            <person name="Kobayashi Y."/>
        </authorList>
    </citation>
    <scope>NUCLEOTIDE SEQUENCE [LARGE SCALE GENOMIC DNA]</scope>
    <source>
        <strain evidence="1 2">HR1</strain>
    </source>
</reference>
<comment type="caution">
    <text evidence="1">The sequence shown here is derived from an EMBL/GenBank/DDBJ whole genome shotgun (WGS) entry which is preliminary data.</text>
</comment>
<gene>
    <name evidence="1" type="ORF">RclHR1_11590006</name>
</gene>
<proteinExistence type="predicted"/>
<evidence type="ECO:0000313" key="1">
    <source>
        <dbReference type="EMBL" id="GBB85002.1"/>
    </source>
</evidence>
<dbReference type="EMBL" id="BEXD01000179">
    <property type="protein sequence ID" value="GBB85002.1"/>
    <property type="molecule type" value="Genomic_DNA"/>
</dbReference>